<dbReference type="EMBL" id="JAJJMB010000835">
    <property type="protein sequence ID" value="KAI3960897.1"/>
    <property type="molecule type" value="Genomic_DNA"/>
</dbReference>
<evidence type="ECO:0000313" key="1">
    <source>
        <dbReference type="EMBL" id="KAI3960897.1"/>
    </source>
</evidence>
<keyword evidence="2" id="KW-1185">Reference proteome</keyword>
<sequence length="78" mass="9190">MWGSKELNLVLYENPCTYPGMEIRDRMWGSKELNLVLYENPCTYPGMEIRDTHSHNNLSSQIFYMLHLISSQQRHGKS</sequence>
<dbReference type="Proteomes" id="UP001202328">
    <property type="component" value="Unassembled WGS sequence"/>
</dbReference>
<evidence type="ECO:0000313" key="2">
    <source>
        <dbReference type="Proteomes" id="UP001202328"/>
    </source>
</evidence>
<protein>
    <submittedName>
        <fullName evidence="1">Uncharacterized protein</fullName>
    </submittedName>
</protein>
<dbReference type="AlphaFoldDB" id="A0AAD4XZA6"/>
<comment type="caution">
    <text evidence="1">The sequence shown here is derived from an EMBL/GenBank/DDBJ whole genome shotgun (WGS) entry which is preliminary data.</text>
</comment>
<organism evidence="1 2">
    <name type="scientific">Papaver atlanticum</name>
    <dbReference type="NCBI Taxonomy" id="357466"/>
    <lineage>
        <taxon>Eukaryota</taxon>
        <taxon>Viridiplantae</taxon>
        <taxon>Streptophyta</taxon>
        <taxon>Embryophyta</taxon>
        <taxon>Tracheophyta</taxon>
        <taxon>Spermatophyta</taxon>
        <taxon>Magnoliopsida</taxon>
        <taxon>Ranunculales</taxon>
        <taxon>Papaveraceae</taxon>
        <taxon>Papaveroideae</taxon>
        <taxon>Papaver</taxon>
    </lineage>
</organism>
<proteinExistence type="predicted"/>
<gene>
    <name evidence="1" type="ORF">MKW98_019098</name>
</gene>
<reference evidence="1" key="1">
    <citation type="submission" date="2022-04" db="EMBL/GenBank/DDBJ databases">
        <title>A functionally conserved STORR gene fusion in Papaver species that diverged 16.8 million years ago.</title>
        <authorList>
            <person name="Catania T."/>
        </authorList>
    </citation>
    <scope>NUCLEOTIDE SEQUENCE</scope>
    <source>
        <strain evidence="1">S-188037</strain>
    </source>
</reference>
<accession>A0AAD4XZA6</accession>
<name>A0AAD4XZA6_9MAGN</name>